<keyword evidence="1" id="KW-1133">Transmembrane helix</keyword>
<name>A0A0G2F9K9_9PEZI</name>
<proteinExistence type="predicted"/>
<sequence>MRTGFRNHGYYGHTFVGSRLLSGIALLAIIGLVASFISSINKAGLAPPPQLTGAIIVSAAAFLWVFLSFTAYDDTHIPYMATAIVDTVFLIPFVVVVIILGGQLSQTECSTLPAQSGNDTTLRLDPADNAGNGTLSYVTLVASDQMTCYKLQGTWGLSITLCILFLLSALAAAFMFMGKRNNGYNGKFFGKKSARYGDKYGAPY</sequence>
<evidence type="ECO:0008006" key="4">
    <source>
        <dbReference type="Google" id="ProtNLM"/>
    </source>
</evidence>
<keyword evidence="1" id="KW-0812">Transmembrane</keyword>
<dbReference type="AlphaFoldDB" id="A0A0G2F9K9"/>
<dbReference type="EMBL" id="LCUC01000393">
    <property type="protein sequence ID" value="KKY31352.1"/>
    <property type="molecule type" value="Genomic_DNA"/>
</dbReference>
<organism evidence="2 3">
    <name type="scientific">Diaporthe ampelina</name>
    <dbReference type="NCBI Taxonomy" id="1214573"/>
    <lineage>
        <taxon>Eukaryota</taxon>
        <taxon>Fungi</taxon>
        <taxon>Dikarya</taxon>
        <taxon>Ascomycota</taxon>
        <taxon>Pezizomycotina</taxon>
        <taxon>Sordariomycetes</taxon>
        <taxon>Sordariomycetidae</taxon>
        <taxon>Diaporthales</taxon>
        <taxon>Diaporthaceae</taxon>
        <taxon>Diaporthe</taxon>
    </lineage>
</organism>
<dbReference type="OrthoDB" id="5366688at2759"/>
<gene>
    <name evidence="2" type="ORF">UCDDA912_g08696</name>
</gene>
<comment type="caution">
    <text evidence="2">The sequence shown here is derived from an EMBL/GenBank/DDBJ whole genome shotgun (WGS) entry which is preliminary data.</text>
</comment>
<reference evidence="2 3" key="2">
    <citation type="submission" date="2015-05" db="EMBL/GenBank/DDBJ databases">
        <authorList>
            <person name="Morales-Cruz A."/>
            <person name="Amrine K.C."/>
            <person name="Cantu D."/>
        </authorList>
    </citation>
    <scope>NUCLEOTIDE SEQUENCE [LARGE SCALE GENOMIC DNA]</scope>
    <source>
        <strain evidence="2">DA912</strain>
    </source>
</reference>
<accession>A0A0G2F9K9</accession>
<evidence type="ECO:0000256" key="1">
    <source>
        <dbReference type="SAM" id="Phobius"/>
    </source>
</evidence>
<feature type="transmembrane region" description="Helical" evidence="1">
    <location>
        <begin position="20"/>
        <end position="40"/>
    </location>
</feature>
<keyword evidence="3" id="KW-1185">Reference proteome</keyword>
<feature type="transmembrane region" description="Helical" evidence="1">
    <location>
        <begin position="155"/>
        <end position="177"/>
    </location>
</feature>
<feature type="transmembrane region" description="Helical" evidence="1">
    <location>
        <begin position="52"/>
        <end position="72"/>
    </location>
</feature>
<keyword evidence="1" id="KW-0472">Membrane</keyword>
<reference evidence="2 3" key="1">
    <citation type="submission" date="2015-05" db="EMBL/GenBank/DDBJ databases">
        <title>Distinctive expansion of gene families associated with plant cell wall degradation and secondary metabolism in the genomes of grapevine trunk pathogens.</title>
        <authorList>
            <person name="Lawrence D.P."/>
            <person name="Travadon R."/>
            <person name="Rolshausen P.E."/>
            <person name="Baumgartner K."/>
        </authorList>
    </citation>
    <scope>NUCLEOTIDE SEQUENCE [LARGE SCALE GENOMIC DNA]</scope>
    <source>
        <strain evidence="2">DA912</strain>
    </source>
</reference>
<feature type="transmembrane region" description="Helical" evidence="1">
    <location>
        <begin position="79"/>
        <end position="100"/>
    </location>
</feature>
<evidence type="ECO:0000313" key="2">
    <source>
        <dbReference type="EMBL" id="KKY31352.1"/>
    </source>
</evidence>
<protein>
    <recommendedName>
        <fullName evidence="4">MARVEL domain-containing protein</fullName>
    </recommendedName>
</protein>
<dbReference type="Proteomes" id="UP000034680">
    <property type="component" value="Unassembled WGS sequence"/>
</dbReference>
<evidence type="ECO:0000313" key="3">
    <source>
        <dbReference type="Proteomes" id="UP000034680"/>
    </source>
</evidence>